<keyword evidence="1" id="KW-0067">ATP-binding</keyword>
<dbReference type="OrthoDB" id="10252354at2759"/>
<dbReference type="Gene3D" id="3.30.200.20">
    <property type="entry name" value="Phosphorylase Kinase, domain 1"/>
    <property type="match status" value="1"/>
</dbReference>
<feature type="compositionally biased region" description="Basic residues" evidence="2">
    <location>
        <begin position="1"/>
        <end position="11"/>
    </location>
</feature>
<dbReference type="PROSITE" id="PS00107">
    <property type="entry name" value="PROTEIN_KINASE_ATP"/>
    <property type="match status" value="1"/>
</dbReference>
<feature type="compositionally biased region" description="Low complexity" evidence="2">
    <location>
        <begin position="51"/>
        <end position="73"/>
    </location>
</feature>
<evidence type="ECO:0000256" key="2">
    <source>
        <dbReference type="SAM" id="MobiDB-lite"/>
    </source>
</evidence>
<name>A0A8H5G8V9_9AGAR</name>
<gene>
    <name evidence="3" type="ORF">D9756_005080</name>
</gene>
<evidence type="ECO:0000313" key="3">
    <source>
        <dbReference type="EMBL" id="KAF5360405.1"/>
    </source>
</evidence>
<feature type="binding site" evidence="1">
    <location>
        <position position="215"/>
    </location>
    <ligand>
        <name>ATP</name>
        <dbReference type="ChEBI" id="CHEBI:30616"/>
    </ligand>
</feature>
<dbReference type="Proteomes" id="UP000559027">
    <property type="component" value="Unassembled WGS sequence"/>
</dbReference>
<sequence length="225" mass="23376">MATPLRKKRNFRGLQLQVNDPPVAPLPPPPPIPSLNLAAVQPLNIRKSSQTPTATKPSSALPATTPSSEAASPDDIVSPVSAIPKSAAPALGKGPGGKKRPPPMTLKAPKVPPANINVVSSSSSTTVVDDNSSVTVINTAGSANSAPNTASVVSGRRNTYHAHLSNALASMDMNDEMKFELKGEDLKDLQELGAGNGGSVKKVEHIPTGTLMAKKVSLDTNRLYR</sequence>
<proteinExistence type="predicted"/>
<feature type="compositionally biased region" description="Pro residues" evidence="2">
    <location>
        <begin position="22"/>
        <end position="33"/>
    </location>
</feature>
<dbReference type="EMBL" id="JAACJO010000003">
    <property type="protein sequence ID" value="KAF5360405.1"/>
    <property type="molecule type" value="Genomic_DNA"/>
</dbReference>
<keyword evidence="1" id="KW-0547">Nucleotide-binding</keyword>
<keyword evidence="4" id="KW-1185">Reference proteome</keyword>
<dbReference type="AlphaFoldDB" id="A0A8H5G8V9"/>
<protein>
    <submittedName>
        <fullName evidence="3">Uncharacterized protein</fullName>
    </submittedName>
</protein>
<dbReference type="InterPro" id="IPR017441">
    <property type="entry name" value="Protein_kinase_ATP_BS"/>
</dbReference>
<organism evidence="3 4">
    <name type="scientific">Leucocoprinus leucothites</name>
    <dbReference type="NCBI Taxonomy" id="201217"/>
    <lineage>
        <taxon>Eukaryota</taxon>
        <taxon>Fungi</taxon>
        <taxon>Dikarya</taxon>
        <taxon>Basidiomycota</taxon>
        <taxon>Agaricomycotina</taxon>
        <taxon>Agaricomycetes</taxon>
        <taxon>Agaricomycetidae</taxon>
        <taxon>Agaricales</taxon>
        <taxon>Agaricineae</taxon>
        <taxon>Agaricaceae</taxon>
        <taxon>Leucocoprinus</taxon>
    </lineage>
</organism>
<evidence type="ECO:0000313" key="4">
    <source>
        <dbReference type="Proteomes" id="UP000559027"/>
    </source>
</evidence>
<reference evidence="3 4" key="1">
    <citation type="journal article" date="2020" name="ISME J.">
        <title>Uncovering the hidden diversity of litter-decomposition mechanisms in mushroom-forming fungi.</title>
        <authorList>
            <person name="Floudas D."/>
            <person name="Bentzer J."/>
            <person name="Ahren D."/>
            <person name="Johansson T."/>
            <person name="Persson P."/>
            <person name="Tunlid A."/>
        </authorList>
    </citation>
    <scope>NUCLEOTIDE SEQUENCE [LARGE SCALE GENOMIC DNA]</scope>
    <source>
        <strain evidence="3 4">CBS 146.42</strain>
    </source>
</reference>
<evidence type="ECO:0000256" key="1">
    <source>
        <dbReference type="PROSITE-ProRule" id="PRU10141"/>
    </source>
</evidence>
<comment type="caution">
    <text evidence="3">The sequence shown here is derived from an EMBL/GenBank/DDBJ whole genome shotgun (WGS) entry which is preliminary data.</text>
</comment>
<feature type="region of interest" description="Disordered" evidence="2">
    <location>
        <begin position="1"/>
        <end position="113"/>
    </location>
</feature>
<dbReference type="GO" id="GO:0005524">
    <property type="term" value="F:ATP binding"/>
    <property type="evidence" value="ECO:0007669"/>
    <property type="project" value="UniProtKB-UniRule"/>
</dbReference>
<accession>A0A8H5G8V9</accession>